<reference evidence="1 2" key="1">
    <citation type="submission" date="2019-02" db="EMBL/GenBank/DDBJ databases">
        <title>Deep-cultivation of Planctomycetes and their phenomic and genomic characterization uncovers novel biology.</title>
        <authorList>
            <person name="Wiegand S."/>
            <person name="Jogler M."/>
            <person name="Boedeker C."/>
            <person name="Pinto D."/>
            <person name="Vollmers J."/>
            <person name="Rivas-Marin E."/>
            <person name="Kohn T."/>
            <person name="Peeters S.H."/>
            <person name="Heuer A."/>
            <person name="Rast P."/>
            <person name="Oberbeckmann S."/>
            <person name="Bunk B."/>
            <person name="Jeske O."/>
            <person name="Meyerdierks A."/>
            <person name="Storesund J.E."/>
            <person name="Kallscheuer N."/>
            <person name="Luecker S."/>
            <person name="Lage O.M."/>
            <person name="Pohl T."/>
            <person name="Merkel B.J."/>
            <person name="Hornburger P."/>
            <person name="Mueller R.-W."/>
            <person name="Bruemmer F."/>
            <person name="Labrenz M."/>
            <person name="Spormann A.M."/>
            <person name="Op den Camp H."/>
            <person name="Overmann J."/>
            <person name="Amann R."/>
            <person name="Jetten M.S.M."/>
            <person name="Mascher T."/>
            <person name="Medema M.H."/>
            <person name="Devos D.P."/>
            <person name="Kaster A.-K."/>
            <person name="Ovreas L."/>
            <person name="Rohde M."/>
            <person name="Galperin M.Y."/>
            <person name="Jogler C."/>
        </authorList>
    </citation>
    <scope>NUCLEOTIDE SEQUENCE [LARGE SCALE GENOMIC DNA]</scope>
    <source>
        <strain evidence="1 2">Spa11</strain>
    </source>
</reference>
<dbReference type="AlphaFoldDB" id="A0A518KE90"/>
<dbReference type="RefSeq" id="WP_145116555.1">
    <property type="nucleotide sequence ID" value="NZ_CP036349.1"/>
</dbReference>
<protein>
    <submittedName>
        <fullName evidence="1">Uncharacterized protein</fullName>
    </submittedName>
</protein>
<proteinExistence type="predicted"/>
<gene>
    <name evidence="1" type="ORF">Spa11_43410</name>
</gene>
<keyword evidence="2" id="KW-1185">Reference proteome</keyword>
<name>A0A518KE90_9BACT</name>
<evidence type="ECO:0000313" key="2">
    <source>
        <dbReference type="Proteomes" id="UP000316426"/>
    </source>
</evidence>
<organism evidence="1 2">
    <name type="scientific">Botrimarina mediterranea</name>
    <dbReference type="NCBI Taxonomy" id="2528022"/>
    <lineage>
        <taxon>Bacteria</taxon>
        <taxon>Pseudomonadati</taxon>
        <taxon>Planctomycetota</taxon>
        <taxon>Planctomycetia</taxon>
        <taxon>Pirellulales</taxon>
        <taxon>Lacipirellulaceae</taxon>
        <taxon>Botrimarina</taxon>
    </lineage>
</organism>
<dbReference type="EMBL" id="CP036349">
    <property type="protein sequence ID" value="QDV76116.1"/>
    <property type="molecule type" value="Genomic_DNA"/>
</dbReference>
<sequence length="71" mass="8393">MTQDQTQLLAIRAQTLAQIQEVRSELKPTYWIDGQRVHWEQYVESLQRTVDWCDRKLIELEPYEVVSEGGS</sequence>
<accession>A0A518KE90</accession>
<dbReference type="Proteomes" id="UP000316426">
    <property type="component" value="Chromosome"/>
</dbReference>
<evidence type="ECO:0000313" key="1">
    <source>
        <dbReference type="EMBL" id="QDV76116.1"/>
    </source>
</evidence>
<dbReference type="KEGG" id="bmei:Spa11_43410"/>